<feature type="transmembrane region" description="Helical" evidence="7">
    <location>
        <begin position="235"/>
        <end position="256"/>
    </location>
</feature>
<evidence type="ECO:0000256" key="3">
    <source>
        <dbReference type="ARBA" id="ARBA00022448"/>
    </source>
</evidence>
<proteinExistence type="inferred from homology"/>
<dbReference type="STRING" id="168935.AUP42_14965"/>
<evidence type="ECO:0000256" key="7">
    <source>
        <dbReference type="SAM" id="Phobius"/>
    </source>
</evidence>
<dbReference type="InterPro" id="IPR036259">
    <property type="entry name" value="MFS_trans_sf"/>
</dbReference>
<reference evidence="8 9" key="1">
    <citation type="journal article" date="2018" name="Nat. Biotechnol.">
        <title>A standardized bacterial taxonomy based on genome phylogeny substantially revises the tree of life.</title>
        <authorList>
            <person name="Parks D.H."/>
            <person name="Chuvochina M."/>
            <person name="Waite D.W."/>
            <person name="Rinke C."/>
            <person name="Skarshewski A."/>
            <person name="Chaumeil P.A."/>
            <person name="Hugenholtz P."/>
        </authorList>
    </citation>
    <scope>NUCLEOTIDE SEQUENCE [LARGE SCALE GENOMIC DNA]</scope>
    <source>
        <strain evidence="8">UBA9881</strain>
    </source>
</reference>
<dbReference type="AlphaFoldDB" id="A0A3D5N6K8"/>
<dbReference type="EMBL" id="DPOP01000068">
    <property type="protein sequence ID" value="HCW67049.1"/>
    <property type="molecule type" value="Genomic_DNA"/>
</dbReference>
<comment type="subcellular location">
    <subcellularLocation>
        <location evidence="1">Membrane</location>
        <topology evidence="1">Multi-pass membrane protein</topology>
    </subcellularLocation>
</comment>
<evidence type="ECO:0000313" key="8">
    <source>
        <dbReference type="EMBL" id="HCW67049.1"/>
    </source>
</evidence>
<dbReference type="InterPro" id="IPR004752">
    <property type="entry name" value="AmpG_permease/AT-1"/>
</dbReference>
<dbReference type="Pfam" id="PF07690">
    <property type="entry name" value="MFS_1"/>
    <property type="match status" value="1"/>
</dbReference>
<feature type="transmembrane region" description="Helical" evidence="7">
    <location>
        <begin position="172"/>
        <end position="192"/>
    </location>
</feature>
<dbReference type="SUPFAM" id="SSF103473">
    <property type="entry name" value="MFS general substrate transporter"/>
    <property type="match status" value="1"/>
</dbReference>
<feature type="transmembrane region" description="Helical" evidence="7">
    <location>
        <begin position="52"/>
        <end position="76"/>
    </location>
</feature>
<dbReference type="PANTHER" id="PTHR12778:SF10">
    <property type="entry name" value="MAJOR FACILITATOR SUPERFAMILY DOMAIN-CONTAINING PROTEIN 3"/>
    <property type="match status" value="1"/>
</dbReference>
<evidence type="ECO:0000256" key="4">
    <source>
        <dbReference type="ARBA" id="ARBA00022692"/>
    </source>
</evidence>
<feature type="transmembrane region" description="Helical" evidence="7">
    <location>
        <begin position="143"/>
        <end position="165"/>
    </location>
</feature>
<feature type="transmembrane region" description="Helical" evidence="7">
    <location>
        <begin position="198"/>
        <end position="223"/>
    </location>
</feature>
<feature type="transmembrane region" description="Helical" evidence="7">
    <location>
        <begin position="106"/>
        <end position="131"/>
    </location>
</feature>
<keyword evidence="4 7" id="KW-0812">Transmembrane</keyword>
<dbReference type="Gene3D" id="1.20.1250.20">
    <property type="entry name" value="MFS general substrate transporter like domains"/>
    <property type="match status" value="1"/>
</dbReference>
<keyword evidence="5 7" id="KW-1133">Transmembrane helix</keyword>
<keyword evidence="6 7" id="KW-0472">Membrane</keyword>
<dbReference type="GO" id="GO:0022857">
    <property type="term" value="F:transmembrane transporter activity"/>
    <property type="evidence" value="ECO:0007669"/>
    <property type="project" value="InterPro"/>
</dbReference>
<accession>A0A3D5N6K8</accession>
<dbReference type="Proteomes" id="UP000264179">
    <property type="component" value="Unassembled WGS sequence"/>
</dbReference>
<keyword evidence="3" id="KW-0813">Transport</keyword>
<evidence type="ECO:0000256" key="6">
    <source>
        <dbReference type="ARBA" id="ARBA00023136"/>
    </source>
</evidence>
<evidence type="ECO:0000313" key="9">
    <source>
        <dbReference type="Proteomes" id="UP000264179"/>
    </source>
</evidence>
<comment type="caution">
    <text evidence="8">The sequence shown here is derived from an EMBL/GenBank/DDBJ whole genome shotgun (WGS) entry which is preliminary data.</text>
</comment>
<sequence length="303" mass="32437">DSKYFHETSDYVRFLAMFAVTVIAFILANLYAGDITDPLKAILRDGGMISELAGFIAGTLKLAISIAVAILVAWLTTRVGLTPTGMVRETYIAPVKDFIDRYGKAAIIILILIGVYRIADIVMGVMANVFYTDLGFSKEEIAAVSKTFGLFMTIAGSFMGGVLSVRYGVVRILFVGALLSAITNILFAFMAHMGANTIMFAVVIMADNLSGGLATAAFIAYLSGLTNISFTAMQYAIFSSIMTLFPKILAGFSGTVVDAVGYSWFFIGTAIIGIPVLYLVVLAGRLTDVENPNKDRTPAEAEG</sequence>
<organism evidence="8 9">
    <name type="scientific">Thalassospira lucentensis</name>
    <dbReference type="NCBI Taxonomy" id="168935"/>
    <lineage>
        <taxon>Bacteria</taxon>
        <taxon>Pseudomonadati</taxon>
        <taxon>Pseudomonadota</taxon>
        <taxon>Alphaproteobacteria</taxon>
        <taxon>Rhodospirillales</taxon>
        <taxon>Thalassospiraceae</taxon>
        <taxon>Thalassospira</taxon>
    </lineage>
</organism>
<dbReference type="RefSeq" id="WP_277277105.1">
    <property type="nucleotide sequence ID" value="NZ_DPOP01000068.1"/>
</dbReference>
<dbReference type="PANTHER" id="PTHR12778">
    <property type="entry name" value="SOLUTE CARRIER FAMILY 33 ACETYL-COA TRANSPORTER -RELATED"/>
    <property type="match status" value="1"/>
</dbReference>
<evidence type="ECO:0000256" key="1">
    <source>
        <dbReference type="ARBA" id="ARBA00004141"/>
    </source>
</evidence>
<dbReference type="GO" id="GO:0016020">
    <property type="term" value="C:membrane"/>
    <property type="evidence" value="ECO:0007669"/>
    <property type="project" value="UniProtKB-SubCell"/>
</dbReference>
<protein>
    <submittedName>
        <fullName evidence="8">MFS transporter</fullName>
    </submittedName>
</protein>
<feature type="transmembrane region" description="Helical" evidence="7">
    <location>
        <begin position="12"/>
        <end position="32"/>
    </location>
</feature>
<evidence type="ECO:0000256" key="5">
    <source>
        <dbReference type="ARBA" id="ARBA00022989"/>
    </source>
</evidence>
<gene>
    <name evidence="8" type="ORF">DHR80_07515</name>
</gene>
<comment type="similarity">
    <text evidence="2">Belongs to the major facilitator superfamily.</text>
</comment>
<feature type="transmembrane region" description="Helical" evidence="7">
    <location>
        <begin position="262"/>
        <end position="284"/>
    </location>
</feature>
<dbReference type="InterPro" id="IPR011701">
    <property type="entry name" value="MFS"/>
</dbReference>
<evidence type="ECO:0000256" key="2">
    <source>
        <dbReference type="ARBA" id="ARBA00008335"/>
    </source>
</evidence>
<name>A0A3D5N6K8_9PROT</name>
<feature type="non-terminal residue" evidence="8">
    <location>
        <position position="1"/>
    </location>
</feature>